<feature type="compositionally biased region" description="Basic and acidic residues" evidence="1">
    <location>
        <begin position="790"/>
        <end position="809"/>
    </location>
</feature>
<protein>
    <submittedName>
        <fullName evidence="2">G7247 protein</fullName>
    </submittedName>
</protein>
<feature type="compositionally biased region" description="Basic and acidic residues" evidence="1">
    <location>
        <begin position="1368"/>
        <end position="1377"/>
    </location>
</feature>
<feature type="compositionally biased region" description="Basic and acidic residues" evidence="1">
    <location>
        <begin position="1534"/>
        <end position="1546"/>
    </location>
</feature>
<name>A0ABP1G277_9CHLO</name>
<feature type="region of interest" description="Disordered" evidence="1">
    <location>
        <begin position="2047"/>
        <end position="2082"/>
    </location>
</feature>
<feature type="compositionally biased region" description="Polar residues" evidence="1">
    <location>
        <begin position="1343"/>
        <end position="1354"/>
    </location>
</feature>
<feature type="compositionally biased region" description="Basic and acidic residues" evidence="1">
    <location>
        <begin position="1743"/>
        <end position="1758"/>
    </location>
</feature>
<feature type="compositionally biased region" description="Pro residues" evidence="1">
    <location>
        <begin position="140"/>
        <end position="154"/>
    </location>
</feature>
<feature type="compositionally biased region" description="Low complexity" evidence="1">
    <location>
        <begin position="2016"/>
        <end position="2034"/>
    </location>
</feature>
<evidence type="ECO:0000256" key="1">
    <source>
        <dbReference type="SAM" id="MobiDB-lite"/>
    </source>
</evidence>
<feature type="compositionally biased region" description="Basic and acidic residues" evidence="1">
    <location>
        <begin position="1204"/>
        <end position="1230"/>
    </location>
</feature>
<proteinExistence type="predicted"/>
<feature type="compositionally biased region" description="Low complexity" evidence="1">
    <location>
        <begin position="1252"/>
        <end position="1265"/>
    </location>
</feature>
<feature type="compositionally biased region" description="Acidic residues" evidence="1">
    <location>
        <begin position="712"/>
        <end position="721"/>
    </location>
</feature>
<feature type="region of interest" description="Disordered" evidence="1">
    <location>
        <begin position="96"/>
        <end position="284"/>
    </location>
</feature>
<keyword evidence="3" id="KW-1185">Reference proteome</keyword>
<feature type="compositionally biased region" description="Polar residues" evidence="1">
    <location>
        <begin position="1862"/>
        <end position="1874"/>
    </location>
</feature>
<feature type="region of interest" description="Disordered" evidence="1">
    <location>
        <begin position="1929"/>
        <end position="2034"/>
    </location>
</feature>
<feature type="compositionally biased region" description="Basic residues" evidence="1">
    <location>
        <begin position="538"/>
        <end position="550"/>
    </location>
</feature>
<feature type="compositionally biased region" description="Low complexity" evidence="1">
    <location>
        <begin position="1322"/>
        <end position="1331"/>
    </location>
</feature>
<feature type="compositionally biased region" description="Low complexity" evidence="1">
    <location>
        <begin position="1173"/>
        <end position="1201"/>
    </location>
</feature>
<feature type="compositionally biased region" description="Polar residues" evidence="1">
    <location>
        <begin position="724"/>
        <end position="734"/>
    </location>
</feature>
<feature type="compositionally biased region" description="Polar residues" evidence="1">
    <location>
        <begin position="1961"/>
        <end position="1972"/>
    </location>
</feature>
<dbReference type="Proteomes" id="UP001497392">
    <property type="component" value="Unassembled WGS sequence"/>
</dbReference>
<evidence type="ECO:0000313" key="2">
    <source>
        <dbReference type="EMBL" id="CAL5224548.1"/>
    </source>
</evidence>
<feature type="compositionally biased region" description="Low complexity" evidence="1">
    <location>
        <begin position="1272"/>
        <end position="1284"/>
    </location>
</feature>
<organism evidence="2 3">
    <name type="scientific">Coccomyxa viridis</name>
    <dbReference type="NCBI Taxonomy" id="1274662"/>
    <lineage>
        <taxon>Eukaryota</taxon>
        <taxon>Viridiplantae</taxon>
        <taxon>Chlorophyta</taxon>
        <taxon>core chlorophytes</taxon>
        <taxon>Trebouxiophyceae</taxon>
        <taxon>Trebouxiophyceae incertae sedis</taxon>
        <taxon>Coccomyxaceae</taxon>
        <taxon>Coccomyxa</taxon>
    </lineage>
</organism>
<reference evidence="2 3" key="1">
    <citation type="submission" date="2024-06" db="EMBL/GenBank/DDBJ databases">
        <authorList>
            <person name="Kraege A."/>
            <person name="Thomma B."/>
        </authorList>
    </citation>
    <scope>NUCLEOTIDE SEQUENCE [LARGE SCALE GENOMIC DNA]</scope>
</reference>
<feature type="region of interest" description="Disordered" evidence="1">
    <location>
        <begin position="1609"/>
        <end position="1780"/>
    </location>
</feature>
<feature type="compositionally biased region" description="Basic and acidic residues" evidence="1">
    <location>
        <begin position="886"/>
        <end position="895"/>
    </location>
</feature>
<feature type="compositionally biased region" description="Polar residues" evidence="1">
    <location>
        <begin position="614"/>
        <end position="623"/>
    </location>
</feature>
<feature type="compositionally biased region" description="Polar residues" evidence="1">
    <location>
        <begin position="966"/>
        <end position="981"/>
    </location>
</feature>
<sequence>MTGRPYNFIDAGADEARGNRQVRHLDAYSDSLTRRRQLIEAQSYSYIDRARLPKQRYKYLDIKSQETKGTFTSDAESEQRLLYYGQLDRRRHLSLEPSTPQVTHHRQARPWEVTPGHTPGEEAPPRTPDNQPIRGFEPRAPVPPGRPPPYPGSPPARGAPRGSYSPTYEQPVRPQRTPPSSPVEDIADDGQFQFSPPASRRQLFPEAGSSGQQRAPLRPGADVPADFHFPAQPAEPAQEYTSPPVARETEYDVPPVNAGNPAIDDEFDVSPARDPLPAYHRGPSYASEVDNLAEPQVFREDTILTPVAEGRYKRQRVTDGFSGSTGGSPMAAATSPMYPMAGMVPPRNVALMYSWIDPKSAEFGIDMTKGRHPTGHVTSTLAPIPPRTVVKRYIDAPMADVARPGNEAPVLAPYESLEERAAAARERHALHHAQEEVQVRMQEVDGRVSVAFATPGPAPPGVPKAPPARPHTAPAASSVTPPMPAATAEDRPQTAGSRSRSRIKFSLLPFINPGGIGDAPPNPPQPQPQPADSVNRQSKFKRLFSKKPKERKVPEVNVLPTPVLVPPEEAPEIIGPEGPPPVPEEVPAAEVASPPLQEPPTGGTMEEAMPGTTRVITGQRMPTQPQPAAPHVTITAIPPTRPAPGATSGRQPEAATPANAQAGVPGGDISRAGATPLDISRMGGLQRAEREAAALTDAAERATAPRPAPVSFEEEAPEEPELPQMQSRALPSQETRVRGAAGYPAPVSHPPLGPGAAEAPVQRRPEFEDEKAEEEVLQGQEFEANAVDPPRGRTRERIILHPPAQHEDFPAEAGPTDVSRYEEEEEEEDEEGGQDVEVHEEGYYPDEEQQPEAEGTWAPAEPAGRDASPTRLELRAQGVPGYSNEESYKTEREGWVGDEEPTELTSAGRAASPSRLELRQQGVPGYVPQESLRPARGQWPGEETPATEQSTEVTSAGRAASPSRLELQQQGVPGYSTQESFRTAREEWPGEEAPAAEEAAEHTPATEEPTQAPPCTEPASTAGGPQALPQEGGEDEVEQHAEAEQGAGEWPDVTLPEHEEGNPGGADTRGQATQTAYPEQPRTPPATSAADASAQGPSDWAPETGMGDQGHVVAAAAIPAEPAAAPEGEWAPASARQSAWAVPAAVQPGVPHVPPAQSSDDEEEQEPEEDIQAADLSQEQLQQQAQPVGHTAEGTTAAQAAAEEEARAEAGRDRPQDLDRELRNNAEALRRSTVSQSGVGIASTAFGPLTVPSSAQAARPGSGAAAEERPVQAQHAAATAAQPAGGDIDITHGAAQTYPISLGEALPGGRLGRLVIGPLPDSSAGASAGSAVPQEAPAAGPPSRTSFLAGSSFGTGRLVTMPGGGQEYELREEHFYSPDEGYSTPPEEFAVGSPQKSFTSEGSSPQHAEVSGAGAGRGDGGSLGGSHRAAAQPAALGRGEGGSLGDSYLAERHALTREKDQSSTEGGTVQPDEAAARPAFTSDHEGSRTSQMGGELDAPRGSLIRRDTPSPSAFQHFRVTSLPRDPPEQGIPEHQGEHEVGEHASPEEPWPGMSVEASHAAESAGAGPGNVDDSATWRADQASLQRALDQAIAQPIDPLRRPMWTDTSGVLETQGSEGTFYDAPERQEQAPRAPRGASEAPPVVHITPPAPPSTPVVSPALSAAQIAPETPTMPRLPELPEEEMAPGRWHGASIRAPRRSKSRSELKQVIAGISSQKSEGEEAGGLPAQHTRTPPDLDIQAAEEERQRLEDEERREWESAQGAGPRAEGLQRQISFEEQRGRERLAELAERSRRSVSEQQQRVQQIAGQGLTRIQQQRDEAVGKITSVHQAAHQGQTMRPWPGTDLPTAEEARAEWERRIAQSPTIPTAASPTVESEAGPEVRISPPAVRYSVPSGRAGAEQGTAPTQASLPVPAEMSMRAVTDVVYDGRTPASPFTKDSTYAPVSRSQDDSEPLRPAQSLKAQARSTSLPEATSLDYPKYPSRPLTAEEKGKGPAPRDTEDPGPSPVEWEDPEGESSAQSAQTQQPAPEQATSTGALSLCTFCDSPALPAKREPAEKSNTFGKRVKLMFQGGRRSGPPVKE</sequence>
<feature type="compositionally biased region" description="Basic and acidic residues" evidence="1">
    <location>
        <begin position="1449"/>
        <end position="1462"/>
    </location>
</feature>
<feature type="compositionally biased region" description="Low complexity" evidence="1">
    <location>
        <begin position="1085"/>
        <end position="1094"/>
    </location>
</feature>
<feature type="region of interest" description="Disordered" evidence="1">
    <location>
        <begin position="453"/>
        <end position="1291"/>
    </location>
</feature>
<accession>A0ABP1G277</accession>
<feature type="compositionally biased region" description="Polar residues" evidence="1">
    <location>
        <begin position="1827"/>
        <end position="1837"/>
    </location>
</feature>
<feature type="compositionally biased region" description="Low complexity" evidence="1">
    <location>
        <begin position="633"/>
        <end position="647"/>
    </location>
</feature>
<feature type="compositionally biased region" description="Pro residues" evidence="1">
    <location>
        <begin position="520"/>
        <end position="529"/>
    </location>
</feature>
<feature type="compositionally biased region" description="Acidic residues" evidence="1">
    <location>
        <begin position="822"/>
        <end position="834"/>
    </location>
</feature>
<feature type="compositionally biased region" description="Basic and acidic residues" evidence="1">
    <location>
        <begin position="1850"/>
        <end position="1860"/>
    </location>
</feature>
<feature type="region of interest" description="Disordered" evidence="1">
    <location>
        <begin position="1807"/>
        <end position="1916"/>
    </location>
</feature>
<feature type="compositionally biased region" description="Pro residues" evidence="1">
    <location>
        <begin position="456"/>
        <end position="469"/>
    </location>
</feature>
<gene>
    <name evidence="2" type="primary">g7247</name>
    <name evidence="2" type="ORF">VP750_LOCUS6207</name>
</gene>
<feature type="compositionally biased region" description="Basic and acidic residues" evidence="1">
    <location>
        <begin position="1987"/>
        <end position="2001"/>
    </location>
</feature>
<feature type="compositionally biased region" description="Low complexity" evidence="1">
    <location>
        <begin position="693"/>
        <end position="711"/>
    </location>
</feature>
<feature type="compositionally biased region" description="Acidic residues" evidence="1">
    <location>
        <begin position="1159"/>
        <end position="1172"/>
    </location>
</feature>
<comment type="caution">
    <text evidence="2">The sequence shown here is derived from an EMBL/GenBank/DDBJ whole genome shotgun (WGS) entry which is preliminary data.</text>
</comment>
<dbReference type="EMBL" id="CAXHTA020000011">
    <property type="protein sequence ID" value="CAL5224548.1"/>
    <property type="molecule type" value="Genomic_DNA"/>
</dbReference>
<feature type="compositionally biased region" description="Gly residues" evidence="1">
    <location>
        <begin position="1413"/>
        <end position="1424"/>
    </location>
</feature>
<feature type="compositionally biased region" description="Acidic residues" evidence="1">
    <location>
        <begin position="767"/>
        <end position="776"/>
    </location>
</feature>
<feature type="compositionally biased region" description="Low complexity" evidence="1">
    <location>
        <begin position="585"/>
        <end position="595"/>
    </location>
</feature>
<evidence type="ECO:0000313" key="3">
    <source>
        <dbReference type="Proteomes" id="UP001497392"/>
    </source>
</evidence>
<feature type="compositionally biased region" description="Low complexity" evidence="1">
    <location>
        <begin position="1556"/>
        <end position="1565"/>
    </location>
</feature>
<feature type="compositionally biased region" description="Polar residues" evidence="1">
    <location>
        <begin position="1394"/>
        <end position="1406"/>
    </location>
</feature>
<feature type="compositionally biased region" description="Low complexity" evidence="1">
    <location>
        <begin position="1114"/>
        <end position="1135"/>
    </location>
</feature>
<feature type="region of interest" description="Disordered" evidence="1">
    <location>
        <begin position="1316"/>
        <end position="1584"/>
    </location>
</feature>